<feature type="region of interest" description="Disordered" evidence="3">
    <location>
        <begin position="142"/>
        <end position="197"/>
    </location>
</feature>
<dbReference type="PANTHER" id="PTHR13161">
    <property type="entry name" value="SPLICING FACTOR SUPPRESSOR OF WHITE APRICOT"/>
    <property type="match status" value="1"/>
</dbReference>
<dbReference type="InterPro" id="IPR040397">
    <property type="entry name" value="SWAP"/>
</dbReference>
<feature type="compositionally biased region" description="Basic and acidic residues" evidence="3">
    <location>
        <begin position="454"/>
        <end position="466"/>
    </location>
</feature>
<feature type="compositionally biased region" description="Low complexity" evidence="3">
    <location>
        <begin position="406"/>
        <end position="418"/>
    </location>
</feature>
<dbReference type="Proteomes" id="UP000594638">
    <property type="component" value="Unassembled WGS sequence"/>
</dbReference>
<feature type="compositionally biased region" description="Basic and acidic residues" evidence="3">
    <location>
        <begin position="251"/>
        <end position="264"/>
    </location>
</feature>
<organism evidence="5 6">
    <name type="scientific">Olea europaea subsp. europaea</name>
    <dbReference type="NCBI Taxonomy" id="158383"/>
    <lineage>
        <taxon>Eukaryota</taxon>
        <taxon>Viridiplantae</taxon>
        <taxon>Streptophyta</taxon>
        <taxon>Embryophyta</taxon>
        <taxon>Tracheophyta</taxon>
        <taxon>Spermatophyta</taxon>
        <taxon>Magnoliopsida</taxon>
        <taxon>eudicotyledons</taxon>
        <taxon>Gunneridae</taxon>
        <taxon>Pentapetalae</taxon>
        <taxon>asterids</taxon>
        <taxon>lamiids</taxon>
        <taxon>Lamiales</taxon>
        <taxon>Oleaceae</taxon>
        <taxon>Oleeae</taxon>
        <taxon>Olea</taxon>
    </lineage>
</organism>
<dbReference type="SMART" id="SM01141">
    <property type="entry name" value="DRY_EERY"/>
    <property type="match status" value="1"/>
</dbReference>
<feature type="compositionally biased region" description="Basic and acidic residues" evidence="3">
    <location>
        <begin position="419"/>
        <end position="428"/>
    </location>
</feature>
<dbReference type="PANTHER" id="PTHR13161:SF4">
    <property type="entry name" value="CLK4-ASSOCIATING SERINE_ARGININE RICH PROTEIN"/>
    <property type="match status" value="1"/>
</dbReference>
<feature type="region of interest" description="Disordered" evidence="3">
    <location>
        <begin position="387"/>
        <end position="428"/>
    </location>
</feature>
<gene>
    <name evidence="5" type="ORF">OLEA9_A071173</name>
</gene>
<protein>
    <recommendedName>
        <fullName evidence="4">Suppressor of white apricot N-terminal domain-containing protein</fullName>
    </recommendedName>
</protein>
<dbReference type="Gramene" id="OE9A071173T1">
    <property type="protein sequence ID" value="OE9A071173C1"/>
    <property type="gene ID" value="OE9A071173"/>
</dbReference>
<evidence type="ECO:0000256" key="1">
    <source>
        <dbReference type="ARBA" id="ARBA00022664"/>
    </source>
</evidence>
<feature type="region of interest" description="Disordered" evidence="3">
    <location>
        <begin position="454"/>
        <end position="489"/>
    </location>
</feature>
<keyword evidence="1" id="KW-0507">mRNA processing</keyword>
<dbReference type="EMBL" id="CACTIH010007773">
    <property type="protein sequence ID" value="CAA3018023.1"/>
    <property type="molecule type" value="Genomic_DNA"/>
</dbReference>
<dbReference type="OrthoDB" id="10070965at2759"/>
<evidence type="ECO:0000259" key="4">
    <source>
        <dbReference type="SMART" id="SM01141"/>
    </source>
</evidence>
<reference evidence="5 6" key="1">
    <citation type="submission" date="2019-12" db="EMBL/GenBank/DDBJ databases">
        <authorList>
            <person name="Alioto T."/>
            <person name="Alioto T."/>
            <person name="Gomez Garrido J."/>
        </authorList>
    </citation>
    <scope>NUCLEOTIDE SEQUENCE [LARGE SCALE GENOMIC DNA]</scope>
</reference>
<accession>A0A8S0UIC8</accession>
<comment type="caution">
    <text evidence="5">The sequence shown here is derived from an EMBL/GenBank/DDBJ whole genome shotgun (WGS) entry which is preliminary data.</text>
</comment>
<keyword evidence="6" id="KW-1185">Reference proteome</keyword>
<feature type="compositionally biased region" description="Basic and acidic residues" evidence="3">
    <location>
        <begin position="314"/>
        <end position="328"/>
    </location>
</feature>
<evidence type="ECO:0000256" key="3">
    <source>
        <dbReference type="SAM" id="MobiDB-lite"/>
    </source>
</evidence>
<sequence>MIDRFDGRALLDFIRDSSTRRPQVAEKTEEEEELEEFVSFERYRDLIKHRRRGCRIPWNGKQDVMIDRFDGRALLDFIRDSSTRRPQVAEKTEEEEELEEFVSFERYRDLIKHRRRGFTDEEGLQHVNQEMEAKISAYFGSHSKSHAAQPPASKGPYSQVGFSYDGDEKEETQDLDGDEDDDDEEDYYEEDFNSDDSNDELMESIAKEFGVKRYGWLVYMDKKAKEEQRRQKEVIKGDPSIKKLSRKERRKVSQMEREKEREAARINGTRVLHHDPYRESRRSPTYEAYSRSRRSRSKSRSYSPSQSRRHAHGSHSDDLHRGKDRAPKIEYITEFGGFDDGDEPKLEGYSPPPSPSSHTDALNRPSSGRILEALHVDPASGVSLDKEKNAKLLKPPTSTSSALAKLSKTTSSGSLSKQQGEKKETPQERLKRIMSSQLNKQIKKDTAIEIAKKREQERQRLKKLAETSRVSRYRRRSHSRSYSRSPPRPSPMYKWHLLPEIFLLFWMSPKLMVKIRLCDSFLFTFFMFSVAEDTDAVGVQAGVGVLGNIDRLLTPSLALDLILRRVHVHPHTPIVLDLTPVHALLGEENGQGIENDFTLEYERVQADVFSWLSVVSPRVLGASSSQLGLS</sequence>
<evidence type="ECO:0000313" key="5">
    <source>
        <dbReference type="EMBL" id="CAA3018023.1"/>
    </source>
</evidence>
<feature type="compositionally biased region" description="Basic residues" evidence="3">
    <location>
        <begin position="471"/>
        <end position="481"/>
    </location>
</feature>
<feature type="compositionally biased region" description="Basic and acidic residues" evidence="3">
    <location>
        <begin position="225"/>
        <end position="241"/>
    </location>
</feature>
<feature type="region of interest" description="Disordered" evidence="3">
    <location>
        <begin position="225"/>
        <end position="374"/>
    </location>
</feature>
<feature type="compositionally biased region" description="Acidic residues" evidence="3">
    <location>
        <begin position="165"/>
        <end position="197"/>
    </location>
</feature>
<keyword evidence="2" id="KW-0508">mRNA splicing</keyword>
<feature type="compositionally biased region" description="Polar residues" evidence="3">
    <location>
        <begin position="356"/>
        <end position="366"/>
    </location>
</feature>
<feature type="compositionally biased region" description="Basic and acidic residues" evidence="3">
    <location>
        <begin position="272"/>
        <end position="284"/>
    </location>
</feature>
<name>A0A8S0UIC8_OLEEU</name>
<dbReference type="InterPro" id="IPR019147">
    <property type="entry name" value="SWAP_N_domain"/>
</dbReference>
<evidence type="ECO:0000313" key="6">
    <source>
        <dbReference type="Proteomes" id="UP000594638"/>
    </source>
</evidence>
<dbReference type="GO" id="GO:0006397">
    <property type="term" value="P:mRNA processing"/>
    <property type="evidence" value="ECO:0007669"/>
    <property type="project" value="UniProtKB-KW"/>
</dbReference>
<dbReference type="Pfam" id="PF09750">
    <property type="entry name" value="DRY_EERY"/>
    <property type="match status" value="2"/>
</dbReference>
<dbReference type="GO" id="GO:0008380">
    <property type="term" value="P:RNA splicing"/>
    <property type="evidence" value="ECO:0007669"/>
    <property type="project" value="UniProtKB-KW"/>
</dbReference>
<evidence type="ECO:0000256" key="2">
    <source>
        <dbReference type="ARBA" id="ARBA00023187"/>
    </source>
</evidence>
<proteinExistence type="predicted"/>
<dbReference type="AlphaFoldDB" id="A0A8S0UIC8"/>
<feature type="domain" description="Suppressor of white apricot N-terminal" evidence="4">
    <location>
        <begin position="8"/>
        <end position="168"/>
    </location>
</feature>